<comment type="caution">
    <text evidence="1">The sequence shown here is derived from an EMBL/GenBank/DDBJ whole genome shotgun (WGS) entry which is preliminary data.</text>
</comment>
<proteinExistence type="predicted"/>
<evidence type="ECO:0000313" key="2">
    <source>
        <dbReference type="Proteomes" id="UP000316343"/>
    </source>
</evidence>
<organism evidence="1 2">
    <name type="scientific">Erythrobacter insulae</name>
    <dbReference type="NCBI Taxonomy" id="2584124"/>
    <lineage>
        <taxon>Bacteria</taxon>
        <taxon>Pseudomonadati</taxon>
        <taxon>Pseudomonadota</taxon>
        <taxon>Alphaproteobacteria</taxon>
        <taxon>Sphingomonadales</taxon>
        <taxon>Erythrobacteraceae</taxon>
        <taxon>Erythrobacter/Porphyrobacter group</taxon>
        <taxon>Erythrobacter</taxon>
    </lineage>
</organism>
<reference evidence="1 2" key="1">
    <citation type="submission" date="2019-06" db="EMBL/GenBank/DDBJ databases">
        <title>Erythrobacter insulae sp. nov., isolated from a tidal flat.</title>
        <authorList>
            <person name="Yoon J.-H."/>
        </authorList>
    </citation>
    <scope>NUCLEOTIDE SEQUENCE [LARGE SCALE GENOMIC DNA]</scope>
    <source>
        <strain evidence="1 2">JBTF-M21</strain>
    </source>
</reference>
<protein>
    <submittedName>
        <fullName evidence="1">Uncharacterized protein</fullName>
    </submittedName>
</protein>
<dbReference type="AlphaFoldDB" id="A0A547PCP0"/>
<evidence type="ECO:0000313" key="1">
    <source>
        <dbReference type="EMBL" id="TRD11903.1"/>
    </source>
</evidence>
<dbReference type="RefSeq" id="WP_142788176.1">
    <property type="nucleotide sequence ID" value="NZ_VHJK01000001.1"/>
</dbReference>
<gene>
    <name evidence="1" type="ORF">FGU71_08580</name>
</gene>
<dbReference type="EMBL" id="VHJK01000001">
    <property type="protein sequence ID" value="TRD11903.1"/>
    <property type="molecule type" value="Genomic_DNA"/>
</dbReference>
<sequence>MLHCNNTFTNRRYRAFDRPAKYEILMSQQLAFSSLFSALALAFLCLASVNGMIGSANAPSAAVQPLTIQAEFAPGLNG</sequence>
<accession>A0A547PCP0</accession>
<dbReference type="Proteomes" id="UP000316343">
    <property type="component" value="Unassembled WGS sequence"/>
</dbReference>
<name>A0A547PCP0_9SPHN</name>
<keyword evidence="2" id="KW-1185">Reference proteome</keyword>